<dbReference type="SUPFAM" id="SSF56672">
    <property type="entry name" value="DNA/RNA polymerases"/>
    <property type="match status" value="1"/>
</dbReference>
<keyword evidence="3" id="KW-1185">Reference proteome</keyword>
<evidence type="ECO:0000259" key="1">
    <source>
        <dbReference type="Pfam" id="PF07727"/>
    </source>
</evidence>
<proteinExistence type="predicted"/>
<feature type="domain" description="Reverse transcriptase Ty1/copia-type" evidence="1">
    <location>
        <begin position="7"/>
        <end position="70"/>
    </location>
</feature>
<accession>A0A371FLL6</accession>
<organism evidence="2 3">
    <name type="scientific">Mucuna pruriens</name>
    <name type="common">Velvet bean</name>
    <name type="synonym">Dolichos pruriens</name>
    <dbReference type="NCBI Taxonomy" id="157652"/>
    <lineage>
        <taxon>Eukaryota</taxon>
        <taxon>Viridiplantae</taxon>
        <taxon>Streptophyta</taxon>
        <taxon>Embryophyta</taxon>
        <taxon>Tracheophyta</taxon>
        <taxon>Spermatophyta</taxon>
        <taxon>Magnoliopsida</taxon>
        <taxon>eudicotyledons</taxon>
        <taxon>Gunneridae</taxon>
        <taxon>Pentapetalae</taxon>
        <taxon>rosids</taxon>
        <taxon>fabids</taxon>
        <taxon>Fabales</taxon>
        <taxon>Fabaceae</taxon>
        <taxon>Papilionoideae</taxon>
        <taxon>50 kb inversion clade</taxon>
        <taxon>NPAAA clade</taxon>
        <taxon>indigoferoid/millettioid clade</taxon>
        <taxon>Phaseoleae</taxon>
        <taxon>Mucuna</taxon>
    </lineage>
</organism>
<protein>
    <submittedName>
        <fullName evidence="2">Copia protein</fullName>
    </submittedName>
</protein>
<dbReference type="OrthoDB" id="695883at2759"/>
<reference evidence="2" key="1">
    <citation type="submission" date="2018-05" db="EMBL/GenBank/DDBJ databases">
        <title>Draft genome of Mucuna pruriens seed.</title>
        <authorList>
            <person name="Nnadi N.E."/>
            <person name="Vos R."/>
            <person name="Hasami M.H."/>
            <person name="Devisetty U.K."/>
            <person name="Aguiy J.C."/>
        </authorList>
    </citation>
    <scope>NUCLEOTIDE SEQUENCE [LARGE SCALE GENOMIC DNA]</scope>
    <source>
        <strain evidence="2">JCA_2017</strain>
    </source>
</reference>
<dbReference type="InterPro" id="IPR043502">
    <property type="entry name" value="DNA/RNA_pol_sf"/>
</dbReference>
<feature type="non-terminal residue" evidence="2">
    <location>
        <position position="1"/>
    </location>
</feature>
<comment type="caution">
    <text evidence="2">The sequence shown here is derived from an EMBL/GenBank/DDBJ whole genome shotgun (WGS) entry which is preliminary data.</text>
</comment>
<dbReference type="PANTHER" id="PTHR11439:SF470">
    <property type="entry name" value="CYSTEINE-RICH RLK (RECEPTOR-LIKE PROTEIN KINASE) 8"/>
    <property type="match status" value="1"/>
</dbReference>
<sequence>MKVLEKNSTWDIIDKPKDKRVVGYRWIYIVKCKFDETLDRYKTRLIAKGYTWTYGINYEETFALVAKMNMKKKSTWRFPQDSILIMKRTRCADLKRFCMDLNSLPKHDDMIVTGDNEIEKLTLKEKLATQFEMKEILECKTLGVPIEQNHRIECEESSIIVKSQYQRLVGKLIYLTHTRIDIQKRRYIVHEIYTDASYAGLVVDRRSTSEYCMSLVGNLVTWMSKKKNVVARSSAKGEF</sequence>
<dbReference type="CDD" id="cd09272">
    <property type="entry name" value="RNase_HI_RT_Ty1"/>
    <property type="match status" value="1"/>
</dbReference>
<dbReference type="PANTHER" id="PTHR11439">
    <property type="entry name" value="GAG-POL-RELATED RETROTRANSPOSON"/>
    <property type="match status" value="1"/>
</dbReference>
<evidence type="ECO:0000313" key="2">
    <source>
        <dbReference type="EMBL" id="RDX79003.1"/>
    </source>
</evidence>
<dbReference type="EMBL" id="QJKJ01008667">
    <property type="protein sequence ID" value="RDX79003.1"/>
    <property type="molecule type" value="Genomic_DNA"/>
</dbReference>
<dbReference type="InterPro" id="IPR013103">
    <property type="entry name" value="RVT_2"/>
</dbReference>
<evidence type="ECO:0000313" key="3">
    <source>
        <dbReference type="Proteomes" id="UP000257109"/>
    </source>
</evidence>
<dbReference type="STRING" id="157652.A0A371FLL6"/>
<dbReference type="AlphaFoldDB" id="A0A371FLL6"/>
<gene>
    <name evidence="2" type="primary">GIP</name>
    <name evidence="2" type="ORF">CR513_40625</name>
</gene>
<dbReference type="Proteomes" id="UP000257109">
    <property type="component" value="Unassembled WGS sequence"/>
</dbReference>
<name>A0A371FLL6_MUCPR</name>
<dbReference type="Pfam" id="PF07727">
    <property type="entry name" value="RVT_2"/>
    <property type="match status" value="1"/>
</dbReference>